<keyword evidence="5 13" id="KW-0949">S-adenosyl-L-methionine</keyword>
<evidence type="ECO:0000256" key="8">
    <source>
        <dbReference type="ARBA" id="ARBA00022989"/>
    </source>
</evidence>
<feature type="transmembrane region" description="Helical" evidence="15">
    <location>
        <begin position="718"/>
        <end position="742"/>
    </location>
</feature>
<dbReference type="GO" id="GO:0015171">
    <property type="term" value="F:amino acid transmembrane transporter activity"/>
    <property type="evidence" value="ECO:0007669"/>
    <property type="project" value="TreeGrafter"/>
</dbReference>
<dbReference type="SFLD" id="SFLDS00029">
    <property type="entry name" value="Radical_SAM"/>
    <property type="match status" value="1"/>
</dbReference>
<feature type="transmembrane region" description="Helical" evidence="15">
    <location>
        <begin position="573"/>
        <end position="592"/>
    </location>
</feature>
<dbReference type="GO" id="GO:0051539">
    <property type="term" value="F:4 iron, 4 sulfur cluster binding"/>
    <property type="evidence" value="ECO:0007669"/>
    <property type="project" value="UniProtKB-UniRule"/>
</dbReference>
<evidence type="ECO:0000313" key="17">
    <source>
        <dbReference type="EnsemblMetazoa" id="ADIR000390-PA"/>
    </source>
</evidence>
<dbReference type="Gene3D" id="1.20.1740.10">
    <property type="entry name" value="Amino acid/polyamine transporter I"/>
    <property type="match status" value="2"/>
</dbReference>
<feature type="transmembrane region" description="Helical" evidence="15">
    <location>
        <begin position="631"/>
        <end position="651"/>
    </location>
</feature>
<feature type="transmembrane region" description="Helical" evidence="15">
    <location>
        <begin position="969"/>
        <end position="988"/>
    </location>
</feature>
<feature type="binding site" evidence="13">
    <location>
        <position position="114"/>
    </location>
    <ligand>
        <name>[4Fe-4S] cluster</name>
        <dbReference type="ChEBI" id="CHEBI:49883"/>
        <label>1</label>
    </ligand>
</feature>
<feature type="transmembrane region" description="Helical" evidence="15">
    <location>
        <begin position="672"/>
        <end position="698"/>
    </location>
</feature>
<keyword evidence="10 13" id="KW-0411">Iron-sulfur</keyword>
<dbReference type="InterPro" id="IPR002293">
    <property type="entry name" value="AA/rel_permease1"/>
</dbReference>
<dbReference type="NCBIfam" id="NF004019">
    <property type="entry name" value="PRK05481.1"/>
    <property type="match status" value="1"/>
</dbReference>
<comment type="similarity">
    <text evidence="13">Belongs to the radical SAM superfamily. Lipoyl synthase family.</text>
</comment>
<evidence type="ECO:0000256" key="12">
    <source>
        <dbReference type="ARBA" id="ARBA00047326"/>
    </source>
</evidence>
<organism evidence="17 18">
    <name type="scientific">Anopheles dirus</name>
    <dbReference type="NCBI Taxonomy" id="7168"/>
    <lineage>
        <taxon>Eukaryota</taxon>
        <taxon>Metazoa</taxon>
        <taxon>Ecdysozoa</taxon>
        <taxon>Arthropoda</taxon>
        <taxon>Hexapoda</taxon>
        <taxon>Insecta</taxon>
        <taxon>Pterygota</taxon>
        <taxon>Neoptera</taxon>
        <taxon>Endopterygota</taxon>
        <taxon>Diptera</taxon>
        <taxon>Nematocera</taxon>
        <taxon>Culicoidea</taxon>
        <taxon>Culicidae</taxon>
        <taxon>Anophelinae</taxon>
        <taxon>Anopheles</taxon>
    </lineage>
</organism>
<feature type="compositionally biased region" description="Low complexity" evidence="14">
    <location>
        <begin position="840"/>
        <end position="852"/>
    </location>
</feature>
<dbReference type="Proteomes" id="UP000075884">
    <property type="component" value="Unassembled WGS sequence"/>
</dbReference>
<feature type="transmembrane region" description="Helical" evidence="15">
    <location>
        <begin position="504"/>
        <end position="525"/>
    </location>
</feature>
<feature type="compositionally biased region" description="Low complexity" evidence="14">
    <location>
        <begin position="859"/>
        <end position="871"/>
    </location>
</feature>
<feature type="binding site" evidence="13">
    <location>
        <position position="152"/>
    </location>
    <ligand>
        <name>[4Fe-4S] cluster</name>
        <dbReference type="ChEBI" id="CHEBI:49883"/>
        <label>2</label>
        <note>4Fe-4S-S-AdoMet</note>
    </ligand>
</feature>
<dbReference type="NCBIfam" id="TIGR00510">
    <property type="entry name" value="lipA"/>
    <property type="match status" value="1"/>
</dbReference>
<dbReference type="EnsemblMetazoa" id="ADIR000390-RA">
    <property type="protein sequence ID" value="ADIR000390-PA"/>
    <property type="gene ID" value="ADIR000390"/>
</dbReference>
<feature type="transmembrane region" description="Helical" evidence="15">
    <location>
        <begin position="441"/>
        <end position="460"/>
    </location>
</feature>
<feature type="transmembrane region" description="Helical" evidence="15">
    <location>
        <begin position="770"/>
        <end position="789"/>
    </location>
</feature>
<feature type="binding site" evidence="13">
    <location>
        <position position="125"/>
    </location>
    <ligand>
        <name>[4Fe-4S] cluster</name>
        <dbReference type="ChEBI" id="CHEBI:49883"/>
        <label>1</label>
    </ligand>
</feature>
<keyword evidence="18" id="KW-1185">Reference proteome</keyword>
<dbReference type="InterPro" id="IPR013785">
    <property type="entry name" value="Aldolase_TIM"/>
</dbReference>
<dbReference type="NCBIfam" id="NF009544">
    <property type="entry name" value="PRK12928.1"/>
    <property type="match status" value="1"/>
</dbReference>
<dbReference type="InterPro" id="IPR003698">
    <property type="entry name" value="Lipoyl_synth"/>
</dbReference>
<dbReference type="Pfam" id="PF13906">
    <property type="entry name" value="AA_permease_C"/>
    <property type="match status" value="1"/>
</dbReference>
<evidence type="ECO:0000256" key="7">
    <source>
        <dbReference type="ARBA" id="ARBA00022723"/>
    </source>
</evidence>
<dbReference type="PROSITE" id="PS51918">
    <property type="entry name" value="RADICAL_SAM"/>
    <property type="match status" value="1"/>
</dbReference>
<dbReference type="Pfam" id="PF04055">
    <property type="entry name" value="Radical_SAM"/>
    <property type="match status" value="1"/>
</dbReference>
<evidence type="ECO:0000256" key="1">
    <source>
        <dbReference type="ARBA" id="ARBA00004141"/>
    </source>
</evidence>
<dbReference type="InterPro" id="IPR058240">
    <property type="entry name" value="rSAM_sf"/>
</dbReference>
<comment type="subcellular location">
    <subcellularLocation>
        <location evidence="1">Membrane</location>
        <topology evidence="1">Multi-pass membrane protein</topology>
    </subcellularLocation>
    <subcellularLocation>
        <location evidence="13">Mitochondrion</location>
    </subcellularLocation>
</comment>
<comment type="catalytic activity">
    <reaction evidence="12 13">
        <text>[[Fe-S] cluster scaffold protein carrying a second [4Fe-4S](2+) cluster] + N(6)-octanoyl-L-lysyl-[protein] + 2 oxidized [2Fe-2S]-[ferredoxin] + 2 S-adenosyl-L-methionine + 4 H(+) = [[Fe-S] cluster scaffold protein] + N(6)-[(R)-dihydrolipoyl]-L-lysyl-[protein] + 4 Fe(3+) + 2 hydrogen sulfide + 2 5'-deoxyadenosine + 2 L-methionine + 2 reduced [2Fe-2S]-[ferredoxin]</text>
        <dbReference type="Rhea" id="RHEA:16585"/>
        <dbReference type="Rhea" id="RHEA-COMP:9928"/>
        <dbReference type="Rhea" id="RHEA-COMP:10000"/>
        <dbReference type="Rhea" id="RHEA-COMP:10001"/>
        <dbReference type="Rhea" id="RHEA-COMP:10475"/>
        <dbReference type="Rhea" id="RHEA-COMP:14568"/>
        <dbReference type="Rhea" id="RHEA-COMP:14569"/>
        <dbReference type="ChEBI" id="CHEBI:15378"/>
        <dbReference type="ChEBI" id="CHEBI:17319"/>
        <dbReference type="ChEBI" id="CHEBI:29034"/>
        <dbReference type="ChEBI" id="CHEBI:29919"/>
        <dbReference type="ChEBI" id="CHEBI:33722"/>
        <dbReference type="ChEBI" id="CHEBI:33737"/>
        <dbReference type="ChEBI" id="CHEBI:33738"/>
        <dbReference type="ChEBI" id="CHEBI:57844"/>
        <dbReference type="ChEBI" id="CHEBI:59789"/>
        <dbReference type="ChEBI" id="CHEBI:78809"/>
        <dbReference type="ChEBI" id="CHEBI:83100"/>
        <dbReference type="EC" id="2.8.1.8"/>
    </reaction>
</comment>
<name>A0A182MYD5_9DIPT</name>
<evidence type="ECO:0000259" key="16">
    <source>
        <dbReference type="PROSITE" id="PS51918"/>
    </source>
</evidence>
<dbReference type="PANTHER" id="PTHR43243">
    <property type="entry name" value="INNER MEMBRANE TRANSPORTER YGJI-RELATED"/>
    <property type="match status" value="1"/>
</dbReference>
<dbReference type="GO" id="GO:0009249">
    <property type="term" value="P:protein lipoylation"/>
    <property type="evidence" value="ECO:0007669"/>
    <property type="project" value="UniProtKB-UniRule"/>
</dbReference>
<evidence type="ECO:0000313" key="18">
    <source>
        <dbReference type="Proteomes" id="UP000075884"/>
    </source>
</evidence>
<feature type="transmembrane region" description="Helical" evidence="15">
    <location>
        <begin position="472"/>
        <end position="492"/>
    </location>
</feature>
<dbReference type="Gene3D" id="3.20.20.70">
    <property type="entry name" value="Aldolase class I"/>
    <property type="match status" value="1"/>
</dbReference>
<evidence type="ECO:0000256" key="2">
    <source>
        <dbReference type="ARBA" id="ARBA00022448"/>
    </source>
</evidence>
<dbReference type="GO" id="GO:0016992">
    <property type="term" value="F:lipoate synthase activity"/>
    <property type="evidence" value="ECO:0007669"/>
    <property type="project" value="UniProtKB-UniRule"/>
</dbReference>
<keyword evidence="4 13" id="KW-0808">Transferase</keyword>
<evidence type="ECO:0000256" key="14">
    <source>
        <dbReference type="SAM" id="MobiDB-lite"/>
    </source>
</evidence>
<feature type="region of interest" description="Disordered" evidence="14">
    <location>
        <begin position="827"/>
        <end position="871"/>
    </location>
</feature>
<evidence type="ECO:0000256" key="9">
    <source>
        <dbReference type="ARBA" id="ARBA00023004"/>
    </source>
</evidence>
<feature type="transmembrane region" description="Helical" evidence="15">
    <location>
        <begin position="599"/>
        <end position="619"/>
    </location>
</feature>
<feature type="binding site" evidence="13">
    <location>
        <position position="360"/>
    </location>
    <ligand>
        <name>[4Fe-4S] cluster</name>
        <dbReference type="ChEBI" id="CHEBI:49883"/>
        <label>1</label>
    </ligand>
</feature>
<feature type="transmembrane region" description="Helical" evidence="15">
    <location>
        <begin position="903"/>
        <end position="923"/>
    </location>
</feature>
<keyword evidence="6 15" id="KW-0812">Transmembrane</keyword>
<keyword evidence="7 13" id="KW-0479">Metal-binding</keyword>
<evidence type="ECO:0000256" key="10">
    <source>
        <dbReference type="ARBA" id="ARBA00023014"/>
    </source>
</evidence>
<feature type="domain" description="Radical SAM core" evidence="16">
    <location>
        <begin position="130"/>
        <end position="349"/>
    </location>
</feature>
<dbReference type="AlphaFoldDB" id="A0A182MYD5"/>
<evidence type="ECO:0000256" key="13">
    <source>
        <dbReference type="HAMAP-Rule" id="MF_03123"/>
    </source>
</evidence>
<feature type="transmembrane region" description="Helical" evidence="15">
    <location>
        <begin position="994"/>
        <end position="1012"/>
    </location>
</feature>
<feature type="binding site" evidence="13">
    <location>
        <position position="119"/>
    </location>
    <ligand>
        <name>[4Fe-4S] cluster</name>
        <dbReference type="ChEBI" id="CHEBI:49883"/>
        <label>1</label>
    </ligand>
</feature>
<dbReference type="SFLD" id="SFLDG01058">
    <property type="entry name" value="lipoyl_synthase_like"/>
    <property type="match status" value="1"/>
</dbReference>
<keyword evidence="3 13" id="KW-0004">4Fe-4S</keyword>
<dbReference type="STRING" id="7168.A0A182MYD5"/>
<dbReference type="SFLD" id="SFLDF00271">
    <property type="entry name" value="lipoyl_synthase"/>
    <property type="match status" value="1"/>
</dbReference>
<dbReference type="PANTHER" id="PTHR43243:SF4">
    <property type="entry name" value="CATIONIC AMINO ACID TRANSPORTER 4"/>
    <property type="match status" value="1"/>
</dbReference>
<dbReference type="InterPro" id="IPR031691">
    <property type="entry name" value="LIAS_N"/>
</dbReference>
<keyword evidence="9 13" id="KW-0408">Iron</keyword>
<dbReference type="SMART" id="SM00729">
    <property type="entry name" value="Elp3"/>
    <property type="match status" value="1"/>
</dbReference>
<feature type="binding site" evidence="13">
    <location>
        <position position="149"/>
    </location>
    <ligand>
        <name>[4Fe-4S] cluster</name>
        <dbReference type="ChEBI" id="CHEBI:49883"/>
        <label>2</label>
        <note>4Fe-4S-S-AdoMet</note>
    </ligand>
</feature>
<comment type="pathway">
    <text evidence="13">Protein modification; protein lipoylation via endogenous pathway; protein N(6)-(lipoyl)lysine from octanoyl-[acyl-carrier-protein]: step 2/2.</text>
</comment>
<dbReference type="CDD" id="cd01335">
    <property type="entry name" value="Radical_SAM"/>
    <property type="match status" value="1"/>
</dbReference>
<evidence type="ECO:0000256" key="11">
    <source>
        <dbReference type="ARBA" id="ARBA00023136"/>
    </source>
</evidence>
<dbReference type="GO" id="GO:0005886">
    <property type="term" value="C:plasma membrane"/>
    <property type="evidence" value="ECO:0007669"/>
    <property type="project" value="TreeGrafter"/>
</dbReference>
<comment type="cofactor">
    <cofactor evidence="13">
        <name>[4Fe-4S] cluster</name>
        <dbReference type="ChEBI" id="CHEBI:49883"/>
    </cofactor>
    <text evidence="13">Binds 2 [4Fe-4S] clusters per subunit. One cluster is coordinated with 3 cysteines and an exchangeable S-adenosyl-L-methionine.</text>
</comment>
<reference evidence="17" key="2">
    <citation type="submission" date="2020-05" db="UniProtKB">
        <authorList>
            <consortium name="EnsemblMetazoa"/>
        </authorList>
    </citation>
    <scope>IDENTIFICATION</scope>
    <source>
        <strain evidence="17">WRAIR2</strain>
    </source>
</reference>
<dbReference type="FunFam" id="1.20.1740.10:FF:000010">
    <property type="entry name" value="probable cationic amino acid transporter"/>
    <property type="match status" value="1"/>
</dbReference>
<accession>A0A182MYD5</accession>
<reference evidence="18" key="1">
    <citation type="submission" date="2013-03" db="EMBL/GenBank/DDBJ databases">
        <title>The Genome Sequence of Anopheles dirus WRAIR2.</title>
        <authorList>
            <consortium name="The Broad Institute Genomics Platform"/>
            <person name="Neafsey D.E."/>
            <person name="Walton C."/>
            <person name="Walker B."/>
            <person name="Young S.K."/>
            <person name="Zeng Q."/>
            <person name="Gargeya S."/>
            <person name="Fitzgerald M."/>
            <person name="Haas B."/>
            <person name="Abouelleil A."/>
            <person name="Allen A.W."/>
            <person name="Alvarado L."/>
            <person name="Arachchi H.M."/>
            <person name="Berlin A.M."/>
            <person name="Chapman S.B."/>
            <person name="Gainer-Dewar J."/>
            <person name="Goldberg J."/>
            <person name="Griggs A."/>
            <person name="Gujja S."/>
            <person name="Hansen M."/>
            <person name="Howarth C."/>
            <person name="Imamovic A."/>
            <person name="Ireland A."/>
            <person name="Larimer J."/>
            <person name="McCowan C."/>
            <person name="Murphy C."/>
            <person name="Pearson M."/>
            <person name="Poon T.W."/>
            <person name="Priest M."/>
            <person name="Roberts A."/>
            <person name="Saif S."/>
            <person name="Shea T."/>
            <person name="Sisk P."/>
            <person name="Sykes S."/>
            <person name="Wortman J."/>
            <person name="Nusbaum C."/>
            <person name="Birren B."/>
        </authorList>
    </citation>
    <scope>NUCLEOTIDE SEQUENCE [LARGE SCALE GENOMIC DNA]</scope>
    <source>
        <strain evidence="18">WRAIR2</strain>
    </source>
</reference>
<evidence type="ECO:0000256" key="4">
    <source>
        <dbReference type="ARBA" id="ARBA00022679"/>
    </source>
</evidence>
<evidence type="ECO:0000256" key="15">
    <source>
        <dbReference type="SAM" id="Phobius"/>
    </source>
</evidence>
<dbReference type="EC" id="2.8.1.8" evidence="13"/>
<keyword evidence="2" id="KW-0813">Transport</keyword>
<dbReference type="SUPFAM" id="SSF102114">
    <property type="entry name" value="Radical SAM enzymes"/>
    <property type="match status" value="1"/>
</dbReference>
<dbReference type="InterPro" id="IPR029485">
    <property type="entry name" value="CAT_C"/>
</dbReference>
<dbReference type="GO" id="GO:0005739">
    <property type="term" value="C:mitochondrion"/>
    <property type="evidence" value="ECO:0007669"/>
    <property type="project" value="UniProtKB-SubCell"/>
</dbReference>
<sequence>MASSTVLLRNSLQKGKYVPLKIPQQCKHSAAASVSTQLDKIRERLESGPNFQDFVQHPDYNKDDWSAYEGKLRREKGENDRLRLPPWLKTKIPMGKNFTRIKEQLRELKLATVCEEAKCPNIGECWGGGEHGTQTATIMLMGDTCTRGCRFCSVKTARAPPPLDPAEPMNTATAIASWGLDYIVLTSVDRDDLPDGGSKHIAATIKEIKKQNSRIFVECLAPDFRGDLACIETVAMSGLDVYAHNIETVEALTPFVRDRRARYRQSLECLASVKRFNPNLMTKSSIMLGLGETDEQVEQTLKDLRSVGVDCLTLGQYMQPTKRHLKVIEYVTPEKFKHWEERGNELGFLYTASGPLVRSSYKAGEFFITSILRNRAAAEEAAKTAKENIGTGNDCRQYCTMPSARRMILGHVMSGLCTKMNRTKQLPADLMETPLNRCLNTFDITLLGIGHMVGAGIYVLTGTVAREMAGPAIVLSFILAGLVSLLAALCYAEFGTRVPKAGSAYVYTYVSIGEFWAFVIGWNIILEHMLGAASVARAWSGYVDSMLGNIVANITMEITGEMHEQLLAKYPDFLAFFVCLSYAVALAAGVKATAMINSILTTVNVAVMGLVVVLGFWYASPDNWSLPEQGFMPYGFGGVLAGAATCFYAFVGFDSIATSGEEAKNPSVSIPLATILSLCVVTVGYVLVSAALTLMIPYNDINPAAALPDAFGMRGITWAKYAISTGAICGMTTTLLGSLFALPRCLYAMASDGLLFSCFGKVNTKTQVPLLNLALSGLCSALLALLFDLEKLVEFMSIGTLLAYTIVSASVIVLRYRPISVEETVHLAPDTPGTDEEDGGPALPGTGSAAPGATGGGIDSSSQSSTIDPSSPTSEMIEIALAGRLRPQFRWLEPVLGRCEPGVACSGAVLMFCVLSVAVCFQLENSWDELYNGTWWALGLYGFLLFCLVACVVVISAHHQNTRGLQFKVPFVPYIPALSIFCNIELMVHLSFLTWLRFFIWLSIGMLVYFLYGIHNSKEGELGTSYSMLMSTSEAIRGWGSTSTALGGGTKVTVTKIIKGRISRKTAGDRQAIVDDDDDEDS</sequence>
<keyword evidence="13" id="KW-0496">Mitochondrion</keyword>
<proteinExistence type="inferred from homology"/>
<protein>
    <recommendedName>
        <fullName evidence="13">Lipoyl synthase, mitochondrial</fullName>
        <ecNumber evidence="13">2.8.1.8</ecNumber>
    </recommendedName>
    <alternativeName>
        <fullName evidence="13">Lipoate synthase</fullName>
        <shortName evidence="13">LS</shortName>
        <shortName evidence="13">Lip-syn</shortName>
    </alternativeName>
    <alternativeName>
        <fullName evidence="13">Lipoic acid synthase</fullName>
    </alternativeName>
</protein>
<dbReference type="Pfam" id="PF16881">
    <property type="entry name" value="LIAS_N"/>
    <property type="match status" value="1"/>
</dbReference>
<dbReference type="GO" id="GO:0046872">
    <property type="term" value="F:metal ion binding"/>
    <property type="evidence" value="ECO:0007669"/>
    <property type="project" value="UniProtKB-KW"/>
</dbReference>
<dbReference type="FunFam" id="3.20.20.70:FF:000036">
    <property type="entry name" value="Lipoyl synthase, mitochondrial"/>
    <property type="match status" value="1"/>
</dbReference>
<dbReference type="Pfam" id="PF13520">
    <property type="entry name" value="AA_permease_2"/>
    <property type="match status" value="1"/>
</dbReference>
<evidence type="ECO:0000256" key="5">
    <source>
        <dbReference type="ARBA" id="ARBA00022691"/>
    </source>
</evidence>
<evidence type="ECO:0000256" key="3">
    <source>
        <dbReference type="ARBA" id="ARBA00022485"/>
    </source>
</evidence>
<comment type="function">
    <text evidence="13">Catalyzes the radical-mediated insertion of two sulfur atoms into the C-6 and C-8 positions of the octanoyl moiety bound to the lipoyl domains of lipoate-dependent enzymes, thereby converting the octanoylated domains into lipoylated derivatives.</text>
</comment>
<dbReference type="HAMAP" id="MF_00206">
    <property type="entry name" value="Lipoyl_synth"/>
    <property type="match status" value="1"/>
</dbReference>
<feature type="binding site" evidence="13">
    <location>
        <position position="145"/>
    </location>
    <ligand>
        <name>[4Fe-4S] cluster</name>
        <dbReference type="ChEBI" id="CHEBI:49883"/>
        <label>2</label>
        <note>4Fe-4S-S-AdoMet</note>
    </ligand>
</feature>
<feature type="transmembrane region" description="Helical" evidence="15">
    <location>
        <begin position="795"/>
        <end position="814"/>
    </location>
</feature>
<feature type="transmembrane region" description="Helical" evidence="15">
    <location>
        <begin position="935"/>
        <end position="957"/>
    </location>
</feature>
<dbReference type="InterPro" id="IPR006638">
    <property type="entry name" value="Elp3/MiaA/NifB-like_rSAM"/>
</dbReference>
<dbReference type="UniPathway" id="UPA00538">
    <property type="reaction ID" value="UER00593"/>
</dbReference>
<dbReference type="InterPro" id="IPR007197">
    <property type="entry name" value="rSAM"/>
</dbReference>
<keyword evidence="8 15" id="KW-1133">Transmembrane helix</keyword>
<dbReference type="VEuPathDB" id="VectorBase:ADIR000390"/>
<evidence type="ECO:0000256" key="6">
    <source>
        <dbReference type="ARBA" id="ARBA00022692"/>
    </source>
</evidence>
<keyword evidence="11 15" id="KW-0472">Membrane</keyword>